<dbReference type="AlphaFoldDB" id="A0A7Y6F125"/>
<proteinExistence type="predicted"/>
<name>A0A7Y6F125_9ACTN</name>
<keyword evidence="4" id="KW-1185">Reference proteome</keyword>
<reference evidence="3 4" key="1">
    <citation type="submission" date="2020-03" db="EMBL/GenBank/DDBJ databases">
        <title>Complete genome sequence of sixteen Streptomyces strains facilitates identification of candidate genes involved in plant growth-promotion in grain legumes and cereals.</title>
        <authorList>
            <person name="Gopalakrishnan S."/>
            <person name="Thakur V."/>
            <person name="Saxena R."/>
            <person name="Vadlamudi S."/>
            <person name="Purohit S."/>
            <person name="Kumar V."/>
            <person name="Rathore A."/>
            <person name="Chitikineni A."/>
            <person name="Varshney R.K."/>
        </authorList>
    </citation>
    <scope>NUCLEOTIDE SEQUENCE [LARGE SCALE GENOMIC DNA]</scope>
    <source>
        <strain evidence="3 4">KAI-180</strain>
    </source>
</reference>
<dbReference type="InterPro" id="IPR032710">
    <property type="entry name" value="NTF2-like_dom_sf"/>
</dbReference>
<dbReference type="InterPro" id="IPR037401">
    <property type="entry name" value="SnoaL-like"/>
</dbReference>
<feature type="domain" description="SnoaL-like" evidence="2">
    <location>
        <begin position="8"/>
        <end position="129"/>
    </location>
</feature>
<dbReference type="Proteomes" id="UP000540128">
    <property type="component" value="Unassembled WGS sequence"/>
</dbReference>
<comment type="caution">
    <text evidence="3">The sequence shown here is derived from an EMBL/GenBank/DDBJ whole genome shotgun (WGS) entry which is preliminary data.</text>
</comment>
<dbReference type="RefSeq" id="WP_030697248.1">
    <property type="nucleotide sequence ID" value="NZ_JAANNT010000002.1"/>
</dbReference>
<dbReference type="Gene3D" id="3.10.450.50">
    <property type="match status" value="1"/>
</dbReference>
<dbReference type="InterPro" id="IPR011944">
    <property type="entry name" value="Steroid_delta5-4_isomerase"/>
</dbReference>
<dbReference type="EMBL" id="JAANNT010000002">
    <property type="protein sequence ID" value="NUV27749.1"/>
    <property type="molecule type" value="Genomic_DNA"/>
</dbReference>
<dbReference type="SUPFAM" id="SSF54427">
    <property type="entry name" value="NTF2-like"/>
    <property type="match status" value="1"/>
</dbReference>
<protein>
    <submittedName>
        <fullName evidence="3">SgcJ/EcaC family oxidoreductase</fullName>
    </submittedName>
</protein>
<evidence type="ECO:0000313" key="3">
    <source>
        <dbReference type="EMBL" id="NUV27749.1"/>
    </source>
</evidence>
<evidence type="ECO:0000259" key="2">
    <source>
        <dbReference type="Pfam" id="PF13474"/>
    </source>
</evidence>
<organism evidence="3 4">
    <name type="scientific">Streptomyces odorifer</name>
    <dbReference type="NCBI Taxonomy" id="53450"/>
    <lineage>
        <taxon>Bacteria</taxon>
        <taxon>Bacillati</taxon>
        <taxon>Actinomycetota</taxon>
        <taxon>Actinomycetes</taxon>
        <taxon>Kitasatosporales</taxon>
        <taxon>Streptomycetaceae</taxon>
        <taxon>Streptomyces</taxon>
        <taxon>Streptomyces albidoflavus group</taxon>
    </lineage>
</organism>
<gene>
    <name evidence="3" type="ORF">G6W59_05215</name>
</gene>
<feature type="region of interest" description="Disordered" evidence="1">
    <location>
        <begin position="126"/>
        <end position="145"/>
    </location>
</feature>
<evidence type="ECO:0000256" key="1">
    <source>
        <dbReference type="SAM" id="MobiDB-lite"/>
    </source>
</evidence>
<dbReference type="NCBIfam" id="TIGR02246">
    <property type="entry name" value="SgcJ/EcaC family oxidoreductase"/>
    <property type="match status" value="1"/>
</dbReference>
<dbReference type="Pfam" id="PF13474">
    <property type="entry name" value="SnoaL_3"/>
    <property type="match status" value="1"/>
</dbReference>
<accession>A0A7Y6F125</accession>
<evidence type="ECO:0000313" key="4">
    <source>
        <dbReference type="Proteomes" id="UP000540128"/>
    </source>
</evidence>
<sequence>MNQDEEQIRRLIEEWASAVHRGDLATVVRDHADDLVMYDVPPPYEGLRGLDAYRAVWPGFFAWQASGAEFTLDTLDVTAGQDVAYAHALLRCGTPGELAEHPALRLRLTLGLRKEDGRWVVAHEHHSFPDLSSPPEPSSSAGRAS</sequence>